<evidence type="ECO:0000256" key="4">
    <source>
        <dbReference type="ARBA" id="ARBA00022692"/>
    </source>
</evidence>
<dbReference type="EMBL" id="QSLN01000005">
    <property type="protein sequence ID" value="RDV83399.1"/>
    <property type="molecule type" value="Genomic_DNA"/>
</dbReference>
<name>A0A3D8P3L7_9THEO</name>
<comment type="caution">
    <text evidence="9">The sequence shown here is derived from an EMBL/GenBank/DDBJ whole genome shotgun (WGS) entry which is preliminary data.</text>
</comment>
<dbReference type="Proteomes" id="UP000256329">
    <property type="component" value="Unassembled WGS sequence"/>
</dbReference>
<evidence type="ECO:0000256" key="7">
    <source>
        <dbReference type="SAM" id="Phobius"/>
    </source>
</evidence>
<evidence type="ECO:0000259" key="8">
    <source>
        <dbReference type="Pfam" id="PF04239"/>
    </source>
</evidence>
<dbReference type="Gene3D" id="3.30.240.20">
    <property type="entry name" value="bsu07140 like domains"/>
    <property type="match status" value="2"/>
</dbReference>
<evidence type="ECO:0000256" key="5">
    <source>
        <dbReference type="ARBA" id="ARBA00022989"/>
    </source>
</evidence>
<accession>A0A3D8P3L7</accession>
<dbReference type="RefSeq" id="WP_115792460.1">
    <property type="nucleotide sequence ID" value="NZ_QSLN01000005.1"/>
</dbReference>
<evidence type="ECO:0000256" key="2">
    <source>
        <dbReference type="ARBA" id="ARBA00006448"/>
    </source>
</evidence>
<comment type="similarity">
    <text evidence="2">Belongs to the UPF0702 family.</text>
</comment>
<dbReference type="PANTHER" id="PTHR34582">
    <property type="entry name" value="UPF0702 TRANSMEMBRANE PROTEIN YCAP"/>
    <property type="match status" value="1"/>
</dbReference>
<feature type="transmembrane region" description="Helical" evidence="7">
    <location>
        <begin position="62"/>
        <end position="81"/>
    </location>
</feature>
<sequence>MLALGQVVWRTVLIYFVVLVLMRLMGKREIAQLSPFDFAVAIMIAEVAVLPMESLEIPLSRGLLPLLILTILEIGFSYLSLHSRWLRRLVYGEPQLVIWEGKVLHREMRRARYNLDDLLAQLREKGYHDPSEVACAVLESSGRLSVIPKSEYRPLTRGDLGLPPVPAGPVHVLVADGEILEDNLKAAGVDRDWLFRELEKQGFKELRAVFLATLSPQGKLFVSPKEEEGGKLPK</sequence>
<reference evidence="9 10" key="1">
    <citation type="submission" date="2018-08" db="EMBL/GenBank/DDBJ databases">
        <title>Form III RuBisCO-mediated autotrophy in Thermodesulfobium bacteria.</title>
        <authorList>
            <person name="Toshchakov S.V."/>
            <person name="Kublanov I.V."/>
            <person name="Frolov E."/>
            <person name="Bonch-Osmolovskaya E.A."/>
            <person name="Tourova T.P."/>
            <person name="Chernych N.A."/>
            <person name="Lebedinsky A.V."/>
        </authorList>
    </citation>
    <scope>NUCLEOTIDE SEQUENCE [LARGE SCALE GENOMIC DNA]</scope>
    <source>
        <strain evidence="9 10">SR</strain>
    </source>
</reference>
<dbReference type="OrthoDB" id="1682423at2"/>
<dbReference type="InterPro" id="IPR023090">
    <property type="entry name" value="UPF0702_alpha/beta_dom_sf"/>
</dbReference>
<evidence type="ECO:0000256" key="6">
    <source>
        <dbReference type="ARBA" id="ARBA00023136"/>
    </source>
</evidence>
<protein>
    <submittedName>
        <fullName evidence="9">DUF421 domain-containing protein</fullName>
    </submittedName>
</protein>
<evidence type="ECO:0000313" key="9">
    <source>
        <dbReference type="EMBL" id="RDV83399.1"/>
    </source>
</evidence>
<evidence type="ECO:0000256" key="1">
    <source>
        <dbReference type="ARBA" id="ARBA00004651"/>
    </source>
</evidence>
<keyword evidence="5 7" id="KW-1133">Transmembrane helix</keyword>
<dbReference type="InterPro" id="IPR007353">
    <property type="entry name" value="DUF421"/>
</dbReference>
<feature type="transmembrane region" description="Helical" evidence="7">
    <location>
        <begin position="6"/>
        <end position="26"/>
    </location>
</feature>
<evidence type="ECO:0000256" key="3">
    <source>
        <dbReference type="ARBA" id="ARBA00022475"/>
    </source>
</evidence>
<evidence type="ECO:0000313" key="10">
    <source>
        <dbReference type="Proteomes" id="UP000256329"/>
    </source>
</evidence>
<keyword evidence="3" id="KW-1003">Cell membrane</keyword>
<dbReference type="GO" id="GO:0005886">
    <property type="term" value="C:plasma membrane"/>
    <property type="evidence" value="ECO:0007669"/>
    <property type="project" value="UniProtKB-SubCell"/>
</dbReference>
<comment type="subcellular location">
    <subcellularLocation>
        <location evidence="1">Cell membrane</location>
        <topology evidence="1">Multi-pass membrane protein</topology>
    </subcellularLocation>
</comment>
<organism evidence="9 10">
    <name type="scientific">Ammonifex thiophilus</name>
    <dbReference type="NCBI Taxonomy" id="444093"/>
    <lineage>
        <taxon>Bacteria</taxon>
        <taxon>Bacillati</taxon>
        <taxon>Bacillota</taxon>
        <taxon>Clostridia</taxon>
        <taxon>Thermoanaerobacterales</taxon>
        <taxon>Thermoanaerobacteraceae</taxon>
        <taxon>Ammonifex</taxon>
    </lineage>
</organism>
<keyword evidence="4 7" id="KW-0812">Transmembrane</keyword>
<dbReference type="AlphaFoldDB" id="A0A3D8P3L7"/>
<dbReference type="PANTHER" id="PTHR34582:SF6">
    <property type="entry name" value="UPF0702 TRANSMEMBRANE PROTEIN YCAP"/>
    <property type="match status" value="1"/>
</dbReference>
<gene>
    <name evidence="9" type="ORF">DXX99_05270</name>
</gene>
<keyword evidence="6 7" id="KW-0472">Membrane</keyword>
<dbReference type="Pfam" id="PF04239">
    <property type="entry name" value="DUF421"/>
    <property type="match status" value="1"/>
</dbReference>
<keyword evidence="10" id="KW-1185">Reference proteome</keyword>
<feature type="domain" description="YetF C-terminal" evidence="8">
    <location>
        <begin position="82"/>
        <end position="214"/>
    </location>
</feature>
<proteinExistence type="inferred from homology"/>